<evidence type="ECO:0000313" key="3">
    <source>
        <dbReference type="Proteomes" id="UP001348098"/>
    </source>
</evidence>
<feature type="region of interest" description="Disordered" evidence="1">
    <location>
        <begin position="1"/>
        <end position="23"/>
    </location>
</feature>
<sequence length="578" mass="64521">MTAEHVTQLPSPVTDGDGAAARETAAERRARLNVVELAYDMAEQHGVCRRPLAMLATDLDTHGSKYVGAPCKSTLECVCPACATRALRLRQQQAREGWHIEEEPVEDKKAPTEQQTELLTARATLMQEYDKARDDGDEDAMDGIREVVADLDEELRATGIKGKLPSLDPESKPVRKRSTRRRQEQPDLPRKKVAKTTVGRVYAGKYRPSLFLTLTLPSYGRINRDGAGVDEKGKPISDGSPVDPDSYDYRRAARDAIHFSALFDRFIQNYRRASGRDVQYFATVEPQRRGAPHIHIGVRGTDPKELIRQLAAATYHQVWWPHFDHEVYTDRMPHWDYTAGRFVDPDTGEPVPTFTEALDLMDTVDELEPAHVVRFGTQVDAKGILGGTEEAGRHIGYLTKYLTKSVGDVLEAKTQRAADHYDRLHAELCRTPCSPSCGVWFRYGIVPKGATAKTIPGLCKGKAHRRDTLGLRGRRVLVSRKWTGKDLADHKADRAEFVRQRLAEAGISREVISRLQITPAEPGDPNVPPREHLIMQMVAQKITWQAEYTRAQLAAPPIDLRPSEPAAAQHDSADDTAA</sequence>
<proteinExistence type="predicted"/>
<comment type="caution">
    <text evidence="2">The sequence shown here is derived from an EMBL/GenBank/DDBJ whole genome shotgun (WGS) entry which is preliminary data.</text>
</comment>
<feature type="region of interest" description="Disordered" evidence="1">
    <location>
        <begin position="557"/>
        <end position="578"/>
    </location>
</feature>
<dbReference type="RefSeq" id="WP_323123886.1">
    <property type="nucleotide sequence ID" value="NZ_JAYESH010000001.1"/>
</dbReference>
<accession>A0ABU6AQN6</accession>
<evidence type="ECO:0000256" key="1">
    <source>
        <dbReference type="SAM" id="MobiDB-lite"/>
    </source>
</evidence>
<dbReference type="Pfam" id="PF20199">
    <property type="entry name" value="RepSA"/>
    <property type="match status" value="1"/>
</dbReference>
<dbReference type="InterPro" id="IPR046828">
    <property type="entry name" value="RepSA"/>
</dbReference>
<dbReference type="Proteomes" id="UP001348098">
    <property type="component" value="Unassembled WGS sequence"/>
</dbReference>
<dbReference type="EMBL" id="JAYKYQ010000002">
    <property type="protein sequence ID" value="MEB3509778.1"/>
    <property type="molecule type" value="Genomic_DNA"/>
</dbReference>
<evidence type="ECO:0000313" key="2">
    <source>
        <dbReference type="EMBL" id="MEB3509778.1"/>
    </source>
</evidence>
<organism evidence="2 3">
    <name type="scientific">Nocardia implantans</name>
    <dbReference type="NCBI Taxonomy" id="3108168"/>
    <lineage>
        <taxon>Bacteria</taxon>
        <taxon>Bacillati</taxon>
        <taxon>Actinomycetota</taxon>
        <taxon>Actinomycetes</taxon>
        <taxon>Mycobacteriales</taxon>
        <taxon>Nocardiaceae</taxon>
        <taxon>Nocardia</taxon>
    </lineage>
</organism>
<gene>
    <name evidence="2" type="ORF">U3653_07115</name>
</gene>
<feature type="region of interest" description="Disordered" evidence="1">
    <location>
        <begin position="159"/>
        <end position="195"/>
    </location>
</feature>
<feature type="compositionally biased region" description="Low complexity" evidence="1">
    <location>
        <begin position="14"/>
        <end position="23"/>
    </location>
</feature>
<reference evidence="2 3" key="1">
    <citation type="submission" date="2023-12" db="EMBL/GenBank/DDBJ databases">
        <title>novel species in genus Nocarida.</title>
        <authorList>
            <person name="Li Z."/>
        </authorList>
    </citation>
    <scope>NUCLEOTIDE SEQUENCE [LARGE SCALE GENOMIC DNA]</scope>
    <source>
        <strain evidence="2 3">CDC186</strain>
    </source>
</reference>
<feature type="compositionally biased region" description="Basic and acidic residues" evidence="1">
    <location>
        <begin position="181"/>
        <end position="190"/>
    </location>
</feature>
<keyword evidence="3" id="KW-1185">Reference proteome</keyword>
<protein>
    <submittedName>
        <fullName evidence="2">Replication initiator</fullName>
    </submittedName>
</protein>
<name>A0ABU6AQN6_9NOCA</name>